<evidence type="ECO:0000313" key="2">
    <source>
        <dbReference type="Proteomes" id="UP001159363"/>
    </source>
</evidence>
<dbReference type="EMBL" id="JARBHB010000012">
    <property type="protein sequence ID" value="KAJ8871346.1"/>
    <property type="molecule type" value="Genomic_DNA"/>
</dbReference>
<dbReference type="InterPro" id="IPR008042">
    <property type="entry name" value="Retrotrans_Pao"/>
</dbReference>
<sequence length="497" mass="54939">MLLSEAACCGGGVVIGGHTDWQRVGHVAKSCQTTCVVCGAKHIPLMSPNLGMVKPESHEKTLQDNEEKVLANHLFSDTLLQALIVRIEEKTGDRYIIILIDTGSRCSYITKEFVSKMGYQSVGKEKLRHDDSSPVEVLAGADVADKLLTGERIILEDGLVAANTYLGWRLMEKVPDYESCSQTIIVSTLFSSQMSLFALWELDLSETVCKKEQLEEYLPLPTNYETQQGIVLENPTQKFALPDVQKFLKNTRDKGTRHNKGGTSVRCYFTVPHGPSLNDCSEEGPNLMAATLSLLLRFRLKPVGKNPFSCTQNLRSNLFYRSCDVDYKVIDSTAVEGQCKLGCTSTRSAEESFRGMGEVSPFIEKTAIPRYITKECAKGSLHTFCDASQHAYAAVVFLRSKSPSSIEDNLIEARARVAPTKKTTIPLLELRHEKTLGGVFVHNRVQEIRRLSDNKSWRHVAGTKNRADTASRGFQLKCCFGQNGGRGQSGTGKAPSE</sequence>
<dbReference type="Pfam" id="PF05380">
    <property type="entry name" value="Peptidase_A17"/>
    <property type="match status" value="1"/>
</dbReference>
<dbReference type="PANTHER" id="PTHR47331:SF5">
    <property type="entry name" value="RIBONUCLEASE H"/>
    <property type="match status" value="1"/>
</dbReference>
<name>A0ABQ9GH56_9NEOP</name>
<keyword evidence="2" id="KW-1185">Reference proteome</keyword>
<accession>A0ABQ9GH56</accession>
<dbReference type="PANTHER" id="PTHR47331">
    <property type="entry name" value="PHD-TYPE DOMAIN-CONTAINING PROTEIN"/>
    <property type="match status" value="1"/>
</dbReference>
<reference evidence="1 2" key="1">
    <citation type="submission" date="2023-02" db="EMBL/GenBank/DDBJ databases">
        <title>LHISI_Scaffold_Assembly.</title>
        <authorList>
            <person name="Stuart O.P."/>
            <person name="Cleave R."/>
            <person name="Magrath M.J.L."/>
            <person name="Mikheyev A.S."/>
        </authorList>
    </citation>
    <scope>NUCLEOTIDE SEQUENCE [LARGE SCALE GENOMIC DNA]</scope>
    <source>
        <strain evidence="1">Daus_M_001</strain>
        <tissue evidence="1">Leg muscle</tissue>
    </source>
</reference>
<evidence type="ECO:0000313" key="1">
    <source>
        <dbReference type="EMBL" id="KAJ8871346.1"/>
    </source>
</evidence>
<gene>
    <name evidence="1" type="ORF">PR048_027663</name>
</gene>
<proteinExistence type="predicted"/>
<protein>
    <submittedName>
        <fullName evidence="1">Uncharacterized protein</fullName>
    </submittedName>
</protein>
<organism evidence="1 2">
    <name type="scientific">Dryococelus australis</name>
    <dbReference type="NCBI Taxonomy" id="614101"/>
    <lineage>
        <taxon>Eukaryota</taxon>
        <taxon>Metazoa</taxon>
        <taxon>Ecdysozoa</taxon>
        <taxon>Arthropoda</taxon>
        <taxon>Hexapoda</taxon>
        <taxon>Insecta</taxon>
        <taxon>Pterygota</taxon>
        <taxon>Neoptera</taxon>
        <taxon>Polyneoptera</taxon>
        <taxon>Phasmatodea</taxon>
        <taxon>Verophasmatodea</taxon>
        <taxon>Anareolatae</taxon>
        <taxon>Phasmatidae</taxon>
        <taxon>Eurycanthinae</taxon>
        <taxon>Dryococelus</taxon>
    </lineage>
</organism>
<dbReference type="Proteomes" id="UP001159363">
    <property type="component" value="Chromosome 11"/>
</dbReference>
<comment type="caution">
    <text evidence="1">The sequence shown here is derived from an EMBL/GenBank/DDBJ whole genome shotgun (WGS) entry which is preliminary data.</text>
</comment>